<comment type="caution">
    <text evidence="1">The sequence shown here is derived from an EMBL/GenBank/DDBJ whole genome shotgun (WGS) entry which is preliminary data.</text>
</comment>
<proteinExistence type="predicted"/>
<gene>
    <name evidence="1" type="ORF">TrVE_jg9059</name>
</gene>
<name>A0A9W7BTC0_9STRA</name>
<dbReference type="EMBL" id="BRXX01000195">
    <property type="protein sequence ID" value="GMH97091.1"/>
    <property type="molecule type" value="Genomic_DNA"/>
</dbReference>
<evidence type="ECO:0000313" key="2">
    <source>
        <dbReference type="Proteomes" id="UP001165160"/>
    </source>
</evidence>
<dbReference type="SUPFAM" id="SSF55961">
    <property type="entry name" value="Bet v1-like"/>
    <property type="match status" value="1"/>
</dbReference>
<organism evidence="1 2">
    <name type="scientific">Triparma verrucosa</name>
    <dbReference type="NCBI Taxonomy" id="1606542"/>
    <lineage>
        <taxon>Eukaryota</taxon>
        <taxon>Sar</taxon>
        <taxon>Stramenopiles</taxon>
        <taxon>Ochrophyta</taxon>
        <taxon>Bolidophyceae</taxon>
        <taxon>Parmales</taxon>
        <taxon>Triparmaceae</taxon>
        <taxon>Triparma</taxon>
    </lineage>
</organism>
<dbReference type="Proteomes" id="UP001165160">
    <property type="component" value="Unassembled WGS sequence"/>
</dbReference>
<sequence length="201" mass="22330">MSLLTSSPVSFTLSQLEHLAANYLLQSKNFGDHDREFANELLIDFLGYAKSADKVATGAPEANSHTLKTINTNTSIIGPQTGNSTSGFSSAGKILSKPTRATMIKSNKVVPVQNQNQVTARLVNYRYHCTNPAFGVLKEQKTAYGHEYLEVPNDHSAIYYQEYNFPSPLSDREIIVNIVWKRVSEKSIIIAYQPLLSHPKV</sequence>
<accession>A0A9W7BTC0</accession>
<evidence type="ECO:0000313" key="1">
    <source>
        <dbReference type="EMBL" id="GMH97091.1"/>
    </source>
</evidence>
<protein>
    <submittedName>
        <fullName evidence="1">Uncharacterized protein</fullName>
    </submittedName>
</protein>
<keyword evidence="2" id="KW-1185">Reference proteome</keyword>
<dbReference type="AlphaFoldDB" id="A0A9W7BTC0"/>
<reference evidence="2" key="1">
    <citation type="journal article" date="2023" name="Commun. Biol.">
        <title>Genome analysis of Parmales, the sister group of diatoms, reveals the evolutionary specialization of diatoms from phago-mixotrophs to photoautotrophs.</title>
        <authorList>
            <person name="Ban H."/>
            <person name="Sato S."/>
            <person name="Yoshikawa S."/>
            <person name="Yamada K."/>
            <person name="Nakamura Y."/>
            <person name="Ichinomiya M."/>
            <person name="Sato N."/>
            <person name="Blanc-Mathieu R."/>
            <person name="Endo H."/>
            <person name="Kuwata A."/>
            <person name="Ogata H."/>
        </authorList>
    </citation>
    <scope>NUCLEOTIDE SEQUENCE [LARGE SCALE GENOMIC DNA]</scope>
    <source>
        <strain evidence="2">NIES 3699</strain>
    </source>
</reference>